<dbReference type="Pfam" id="PF00691">
    <property type="entry name" value="OmpA"/>
    <property type="match status" value="1"/>
</dbReference>
<dbReference type="PANTHER" id="PTHR30329:SF21">
    <property type="entry name" value="LIPOPROTEIN YIAD-RELATED"/>
    <property type="match status" value="1"/>
</dbReference>
<evidence type="ECO:0000259" key="2">
    <source>
        <dbReference type="PROSITE" id="PS51123"/>
    </source>
</evidence>
<keyword evidence="1" id="KW-0472">Membrane</keyword>
<gene>
    <name evidence="3" type="ORF">RB2654_16701</name>
</gene>
<dbReference type="InterPro" id="IPR006665">
    <property type="entry name" value="OmpA-like"/>
</dbReference>
<proteinExistence type="predicted"/>
<name>A3VBJ5_9RHOB</name>
<dbReference type="EMBL" id="AAMT01000002">
    <property type="protein sequence ID" value="EAQ14328.1"/>
    <property type="molecule type" value="Genomic_DNA"/>
</dbReference>
<accession>A3VBJ5</accession>
<dbReference type="PANTHER" id="PTHR30329">
    <property type="entry name" value="STATOR ELEMENT OF FLAGELLAR MOTOR COMPLEX"/>
    <property type="match status" value="1"/>
</dbReference>
<dbReference type="OrthoDB" id="5525824at2"/>
<protein>
    <submittedName>
        <fullName evidence="3">OmpA/MotB domain protein</fullName>
    </submittedName>
</protein>
<evidence type="ECO:0000313" key="4">
    <source>
        <dbReference type="Proteomes" id="UP000002931"/>
    </source>
</evidence>
<dbReference type="AlphaFoldDB" id="A3VBJ5"/>
<dbReference type="Gene3D" id="3.30.1330.60">
    <property type="entry name" value="OmpA-like domain"/>
    <property type="match status" value="1"/>
</dbReference>
<dbReference type="STRING" id="314271.RB2654_16701"/>
<dbReference type="SUPFAM" id="SSF103088">
    <property type="entry name" value="OmpA-like"/>
    <property type="match status" value="1"/>
</dbReference>
<organism evidence="3 4">
    <name type="scientific">Maritimibacter alkaliphilus HTCC2654</name>
    <dbReference type="NCBI Taxonomy" id="314271"/>
    <lineage>
        <taxon>Bacteria</taxon>
        <taxon>Pseudomonadati</taxon>
        <taxon>Pseudomonadota</taxon>
        <taxon>Alphaproteobacteria</taxon>
        <taxon>Rhodobacterales</taxon>
        <taxon>Roseobacteraceae</taxon>
        <taxon>Maritimibacter</taxon>
    </lineage>
</organism>
<dbReference type="HOGENOM" id="CLU_024178_0_0_5"/>
<feature type="domain" description="OmpA-like" evidence="2">
    <location>
        <begin position="363"/>
        <end position="481"/>
    </location>
</feature>
<dbReference type="GO" id="GO:0016020">
    <property type="term" value="C:membrane"/>
    <property type="evidence" value="ECO:0007669"/>
    <property type="project" value="UniProtKB-UniRule"/>
</dbReference>
<keyword evidence="4" id="KW-1185">Reference proteome</keyword>
<dbReference type="Gene3D" id="3.40.1520.20">
    <property type="match status" value="1"/>
</dbReference>
<dbReference type="PROSITE" id="PS51123">
    <property type="entry name" value="OMPA_2"/>
    <property type="match status" value="1"/>
</dbReference>
<evidence type="ECO:0000313" key="3">
    <source>
        <dbReference type="EMBL" id="EAQ14328.1"/>
    </source>
</evidence>
<dbReference type="InterPro" id="IPR036737">
    <property type="entry name" value="OmpA-like_sf"/>
</dbReference>
<dbReference type="RefSeq" id="WP_008333664.1">
    <property type="nucleotide sequence ID" value="NZ_CH902578.1"/>
</dbReference>
<sequence length="481" mass="49836">MRILLGLVLFVAGIAGLAWWGSSHQARTIEDEVEVAAKGVVTGAIHPMRVEVSGRDITLTGTADTEDELIDIVASLDAVEGRRVVRSDDVDVLPVADPYETALAKGIDGSLSLTGSAPSAAQAEVAAGHGATGAMDLPLASGAPEGWTEIVGAGVDALGPLDEGSFALTGMTAILSGTAATPREAKAATTALNALPEGIDRVVSVDVLDTGVVSFELIYDAGEGLSAFGTVPENFDAPAMAEALGFTDIAGDTTTTFGMDAALPERLSDLPGLLPDLERLSLRDEGGQIIATGVASPGLDPGYVTSELRATLGDDARIEITAGDAPDDWVTRTNRATGADQVASAGYWLPVYDFEISKQACNDAAAQVQAGRQIQFVTGSAELDTASMSIINDMAGLLLHCTDKIGMRVTIGGHTDSQGDDNENYRLSVARANAVRDALVARGVPAGRMQALGFGETEPIADNDTEEGRAANRRTTFEWPK</sequence>
<evidence type="ECO:0000256" key="1">
    <source>
        <dbReference type="PROSITE-ProRule" id="PRU00473"/>
    </source>
</evidence>
<dbReference type="Proteomes" id="UP000002931">
    <property type="component" value="Unassembled WGS sequence"/>
</dbReference>
<comment type="caution">
    <text evidence="3">The sequence shown here is derived from an EMBL/GenBank/DDBJ whole genome shotgun (WGS) entry which is preliminary data.</text>
</comment>
<dbReference type="CDD" id="cd07185">
    <property type="entry name" value="OmpA_C-like"/>
    <property type="match status" value="1"/>
</dbReference>
<dbReference type="eggNOG" id="COG2885">
    <property type="taxonomic scope" value="Bacteria"/>
</dbReference>
<dbReference type="InterPro" id="IPR050330">
    <property type="entry name" value="Bact_OuterMem_StrucFunc"/>
</dbReference>
<reference evidence="3 4" key="1">
    <citation type="journal article" date="2010" name="J. Bacteriol.">
        <title>Genome sequences of Pelagibaca bermudensis HTCC2601T and Maritimibacter alkaliphilus HTCC2654T, the type strains of two marine Roseobacter genera.</title>
        <authorList>
            <person name="Thrash J.C."/>
            <person name="Cho J.C."/>
            <person name="Ferriera S."/>
            <person name="Johnson J."/>
            <person name="Vergin K.L."/>
            <person name="Giovannoni S.J."/>
        </authorList>
    </citation>
    <scope>NUCLEOTIDE SEQUENCE [LARGE SCALE GENOMIC DNA]</scope>
    <source>
        <strain evidence="3 4">HTCC2654</strain>
    </source>
</reference>